<sequence>MAWGPIRVMLKAVLALKFTIYAIGAFAQILSENFAARSRARSLLPAPSKDRELQNIVIVGASFAGYHAARIIATTLPPNSRYRVIVIEPHSHFHFTWVLPRFCVVDGAHKAFIPYGPYLNGAPEGRVRWIQDRVAEVGRMTVRLSRGNEVIPYAFLVIATGSGANDGLPSRVRADEKREGLQQLESIQTRIRDSKDLVIVGGGAAGVELAADAKHKYPEKNVTLVHSRDAVMHRFGPELQAAATKALKSLGVELILGKRTTGDEIKNGAVRLTSGRTVECDFLVNCSGQKPSSALISDLSPDAISPTGHIGVKPSLQIRDDSLPNVYVCGDVADAGVRSPNARSAMHQATTVAKNIVQAATGNTPTETYSPFWADSVIKLTLGLTRSVSYLSDEKAELLWPAKEKDLALMSAKAWKHMGATPFEDHRVPSAMTGL</sequence>
<dbReference type="InterPro" id="IPR023753">
    <property type="entry name" value="FAD/NAD-binding_dom"/>
</dbReference>
<name>A0A1V6SZN9_9EURO</name>
<organism evidence="2 3">
    <name type="scientific">Penicillium flavigenum</name>
    <dbReference type="NCBI Taxonomy" id="254877"/>
    <lineage>
        <taxon>Eukaryota</taxon>
        <taxon>Fungi</taxon>
        <taxon>Dikarya</taxon>
        <taxon>Ascomycota</taxon>
        <taxon>Pezizomycotina</taxon>
        <taxon>Eurotiomycetes</taxon>
        <taxon>Eurotiomycetidae</taxon>
        <taxon>Eurotiales</taxon>
        <taxon>Aspergillaceae</taxon>
        <taxon>Penicillium</taxon>
    </lineage>
</organism>
<dbReference type="PRINTS" id="PR00368">
    <property type="entry name" value="FADPNR"/>
</dbReference>
<dbReference type="SUPFAM" id="SSF51905">
    <property type="entry name" value="FAD/NAD(P)-binding domain"/>
    <property type="match status" value="1"/>
</dbReference>
<evidence type="ECO:0000313" key="3">
    <source>
        <dbReference type="Proteomes" id="UP000191342"/>
    </source>
</evidence>
<dbReference type="PANTHER" id="PTHR43735:SF11">
    <property type="entry name" value="HYPOTHETICAL OXIDOREDUCTASE (EUROFUNG)"/>
    <property type="match status" value="1"/>
</dbReference>
<dbReference type="Proteomes" id="UP000191342">
    <property type="component" value="Unassembled WGS sequence"/>
</dbReference>
<dbReference type="GO" id="GO:0004174">
    <property type="term" value="F:electron-transferring-flavoprotein dehydrogenase activity"/>
    <property type="evidence" value="ECO:0007669"/>
    <property type="project" value="TreeGrafter"/>
</dbReference>
<accession>A0A1V6SZN9</accession>
<protein>
    <recommendedName>
        <fullName evidence="1">FAD/NAD(P)-binding domain-containing protein</fullName>
    </recommendedName>
</protein>
<dbReference type="InterPro" id="IPR036188">
    <property type="entry name" value="FAD/NAD-bd_sf"/>
</dbReference>
<evidence type="ECO:0000313" key="2">
    <source>
        <dbReference type="EMBL" id="OQE19189.1"/>
    </source>
</evidence>
<reference evidence="3" key="1">
    <citation type="journal article" date="2017" name="Nat. Microbiol.">
        <title>Global analysis of biosynthetic gene clusters reveals vast potential of secondary metabolite production in Penicillium species.</title>
        <authorList>
            <person name="Nielsen J.C."/>
            <person name="Grijseels S."/>
            <person name="Prigent S."/>
            <person name="Ji B."/>
            <person name="Dainat J."/>
            <person name="Nielsen K.F."/>
            <person name="Frisvad J.C."/>
            <person name="Workman M."/>
            <person name="Nielsen J."/>
        </authorList>
    </citation>
    <scope>NUCLEOTIDE SEQUENCE [LARGE SCALE GENOMIC DNA]</scope>
    <source>
        <strain evidence="3">IBT 14082</strain>
    </source>
</reference>
<feature type="domain" description="FAD/NAD(P)-binding" evidence="1">
    <location>
        <begin position="55"/>
        <end position="348"/>
    </location>
</feature>
<dbReference type="PANTHER" id="PTHR43735">
    <property type="entry name" value="APOPTOSIS-INDUCING FACTOR 1"/>
    <property type="match status" value="1"/>
</dbReference>
<dbReference type="AlphaFoldDB" id="A0A1V6SZN9"/>
<evidence type="ECO:0000259" key="1">
    <source>
        <dbReference type="Pfam" id="PF07992"/>
    </source>
</evidence>
<proteinExistence type="predicted"/>
<comment type="caution">
    <text evidence="2">The sequence shown here is derived from an EMBL/GenBank/DDBJ whole genome shotgun (WGS) entry which is preliminary data.</text>
</comment>
<dbReference type="Pfam" id="PF07992">
    <property type="entry name" value="Pyr_redox_2"/>
    <property type="match status" value="1"/>
</dbReference>
<dbReference type="Gene3D" id="3.50.50.100">
    <property type="match status" value="1"/>
</dbReference>
<dbReference type="GO" id="GO:0005737">
    <property type="term" value="C:cytoplasm"/>
    <property type="evidence" value="ECO:0007669"/>
    <property type="project" value="TreeGrafter"/>
</dbReference>
<dbReference type="GO" id="GO:0050660">
    <property type="term" value="F:flavin adenine dinucleotide binding"/>
    <property type="evidence" value="ECO:0007669"/>
    <property type="project" value="TreeGrafter"/>
</dbReference>
<dbReference type="OrthoDB" id="202203at2759"/>
<keyword evidence="3" id="KW-1185">Reference proteome</keyword>
<dbReference type="STRING" id="254877.A0A1V6SZN9"/>
<gene>
    <name evidence="2" type="ORF">PENFLA_c019G10224</name>
</gene>
<dbReference type="PRINTS" id="PR00469">
    <property type="entry name" value="PNDRDTASEII"/>
</dbReference>
<dbReference type="EMBL" id="MLQL01000019">
    <property type="protein sequence ID" value="OQE19189.1"/>
    <property type="molecule type" value="Genomic_DNA"/>
</dbReference>